<dbReference type="EMBL" id="JBGFTU010000006">
    <property type="protein sequence ID" value="MEZ0164515.1"/>
    <property type="molecule type" value="Genomic_DNA"/>
</dbReference>
<evidence type="ECO:0000313" key="3">
    <source>
        <dbReference type="EMBL" id="MEZ0164515.1"/>
    </source>
</evidence>
<sequence length="238" mass="23770">MPTVEIAVTDPEGARVAAAAGAHRLELCVALDVGGLTPSTGLVERVVAAAGPLGVHVLLRPRPGDFVHDEDDLAAVLRDARCALEAGAAGLVAGPLRPDGRFDDLALRALREVAGSAQLTAHRGVDVHPDVEGNVETLVAAGVDGVLSSGGAACAHDGTARLARTVAAAGGRLTITAGGGVRPGRVPEFLARTGVNGVHLSARRLAVPDTGFGARHVVDPALVRAAVAAVAAAPEVPS</sequence>
<comment type="subcellular location">
    <subcellularLocation>
        <location evidence="2">Cytoplasm</location>
    </subcellularLocation>
</comment>
<dbReference type="HAMAP" id="MF_00795">
    <property type="entry name" value="CutC"/>
    <property type="match status" value="1"/>
</dbReference>
<dbReference type="PANTHER" id="PTHR12598">
    <property type="entry name" value="COPPER HOMEOSTASIS PROTEIN CUTC"/>
    <property type="match status" value="1"/>
</dbReference>
<dbReference type="InterPro" id="IPR005627">
    <property type="entry name" value="CutC-like"/>
</dbReference>
<comment type="caution">
    <text evidence="3">The sequence shown here is derived from an EMBL/GenBank/DDBJ whole genome shotgun (WGS) entry which is preliminary data.</text>
</comment>
<organism evidence="3 4">
    <name type="scientific">Kineococcus halophytocola</name>
    <dbReference type="NCBI Taxonomy" id="3234027"/>
    <lineage>
        <taxon>Bacteria</taxon>
        <taxon>Bacillati</taxon>
        <taxon>Actinomycetota</taxon>
        <taxon>Actinomycetes</taxon>
        <taxon>Kineosporiales</taxon>
        <taxon>Kineosporiaceae</taxon>
        <taxon>Kineococcus</taxon>
    </lineage>
</organism>
<dbReference type="Proteomes" id="UP001565927">
    <property type="component" value="Unassembled WGS sequence"/>
</dbReference>
<dbReference type="RefSeq" id="WP_370440753.1">
    <property type="nucleotide sequence ID" value="NZ_JBGFTU010000006.1"/>
</dbReference>
<evidence type="ECO:0000256" key="1">
    <source>
        <dbReference type="ARBA" id="ARBA00007768"/>
    </source>
</evidence>
<dbReference type="InterPro" id="IPR036822">
    <property type="entry name" value="CutC-like_dom_sf"/>
</dbReference>
<dbReference type="Gene3D" id="3.20.20.380">
    <property type="entry name" value="Copper homeostasis (CutC) domain"/>
    <property type="match status" value="1"/>
</dbReference>
<dbReference type="SUPFAM" id="SSF110395">
    <property type="entry name" value="CutC-like"/>
    <property type="match status" value="1"/>
</dbReference>
<accession>A0ABV4GYY0</accession>
<proteinExistence type="inferred from homology"/>
<reference evidence="3 4" key="1">
    <citation type="submission" date="2024-07" db="EMBL/GenBank/DDBJ databases">
        <authorList>
            <person name="Thanompreechachai J."/>
            <person name="Duangmal K."/>
        </authorList>
    </citation>
    <scope>NUCLEOTIDE SEQUENCE [LARGE SCALE GENOMIC DNA]</scope>
    <source>
        <strain evidence="3 4">LSe6-4</strain>
    </source>
</reference>
<dbReference type="PANTHER" id="PTHR12598:SF0">
    <property type="entry name" value="COPPER HOMEOSTASIS PROTEIN CUTC HOMOLOG"/>
    <property type="match status" value="1"/>
</dbReference>
<gene>
    <name evidence="2" type="primary">cutC</name>
    <name evidence="3" type="ORF">AB2L27_07030</name>
</gene>
<keyword evidence="4" id="KW-1185">Reference proteome</keyword>
<keyword evidence="2" id="KW-0963">Cytoplasm</keyword>
<comment type="similarity">
    <text evidence="1 2">Belongs to the CutC family.</text>
</comment>
<evidence type="ECO:0000256" key="2">
    <source>
        <dbReference type="HAMAP-Rule" id="MF_00795"/>
    </source>
</evidence>
<comment type="caution">
    <text evidence="2">Once thought to be involved in copper homeostasis, experiments in E.coli have shown this is not the case.</text>
</comment>
<protein>
    <recommendedName>
        <fullName evidence="2">PF03932 family protein CutC</fullName>
    </recommendedName>
</protein>
<evidence type="ECO:0000313" key="4">
    <source>
        <dbReference type="Proteomes" id="UP001565927"/>
    </source>
</evidence>
<dbReference type="Pfam" id="PF03932">
    <property type="entry name" value="CutC"/>
    <property type="match status" value="1"/>
</dbReference>
<name>A0ABV4GYY0_9ACTN</name>